<accession>A0A814VWP9</accession>
<keyword evidence="1 3" id="KW-0863">Zinc-finger</keyword>
<evidence type="ECO:0000259" key="4">
    <source>
        <dbReference type="PROSITE" id="PS50089"/>
    </source>
</evidence>
<dbReference type="PANTHER" id="PTHR10131:SF94">
    <property type="entry name" value="TNF RECEPTOR-ASSOCIATED FACTOR 4"/>
    <property type="match status" value="1"/>
</dbReference>
<protein>
    <recommendedName>
        <fullName evidence="4">RING-type domain-containing protein</fullName>
    </recommendedName>
</protein>
<dbReference type="PROSITE" id="PS50089">
    <property type="entry name" value="ZF_RING_2"/>
    <property type="match status" value="1"/>
</dbReference>
<organism evidence="6 7">
    <name type="scientific">Adineta steineri</name>
    <dbReference type="NCBI Taxonomy" id="433720"/>
    <lineage>
        <taxon>Eukaryota</taxon>
        <taxon>Metazoa</taxon>
        <taxon>Spiralia</taxon>
        <taxon>Gnathifera</taxon>
        <taxon>Rotifera</taxon>
        <taxon>Eurotatoria</taxon>
        <taxon>Bdelloidea</taxon>
        <taxon>Adinetida</taxon>
        <taxon>Adinetidae</taxon>
        <taxon>Adineta</taxon>
    </lineage>
</organism>
<evidence type="ECO:0000256" key="3">
    <source>
        <dbReference type="PROSITE-ProRule" id="PRU00175"/>
    </source>
</evidence>
<gene>
    <name evidence="6" type="ORF">JYZ213_LOCUS26509</name>
    <name evidence="5" type="ORF">VCS650_LOCUS21335</name>
</gene>
<proteinExistence type="predicted"/>
<feature type="domain" description="RING-type" evidence="4">
    <location>
        <begin position="21"/>
        <end position="58"/>
    </location>
</feature>
<dbReference type="OrthoDB" id="6270329at2759"/>
<dbReference type="PANTHER" id="PTHR10131">
    <property type="entry name" value="TNF RECEPTOR ASSOCIATED FACTOR"/>
    <property type="match status" value="1"/>
</dbReference>
<evidence type="ECO:0000256" key="2">
    <source>
        <dbReference type="ARBA" id="ARBA00022833"/>
    </source>
</evidence>
<dbReference type="EMBL" id="CAJNOG010000354">
    <property type="protein sequence ID" value="CAF1193995.1"/>
    <property type="molecule type" value="Genomic_DNA"/>
</dbReference>
<dbReference type="AlphaFoldDB" id="A0A814VWP9"/>
<dbReference type="SUPFAM" id="SSF49599">
    <property type="entry name" value="TRAF domain-like"/>
    <property type="match status" value="1"/>
</dbReference>
<name>A0A814VWP9_9BILA</name>
<evidence type="ECO:0000313" key="5">
    <source>
        <dbReference type="EMBL" id="CAF1123689.1"/>
    </source>
</evidence>
<dbReference type="GO" id="GO:0008270">
    <property type="term" value="F:zinc ion binding"/>
    <property type="evidence" value="ECO:0007669"/>
    <property type="project" value="UniProtKB-KW"/>
</dbReference>
<evidence type="ECO:0000313" key="6">
    <source>
        <dbReference type="EMBL" id="CAF1193995.1"/>
    </source>
</evidence>
<dbReference type="InterPro" id="IPR013083">
    <property type="entry name" value="Znf_RING/FYVE/PHD"/>
</dbReference>
<dbReference type="InterPro" id="IPR001841">
    <property type="entry name" value="Znf_RING"/>
</dbReference>
<dbReference type="Proteomes" id="UP000663845">
    <property type="component" value="Unassembled WGS sequence"/>
</dbReference>
<keyword evidence="2" id="KW-0862">Zinc</keyword>
<evidence type="ECO:0000313" key="7">
    <source>
        <dbReference type="Proteomes" id="UP000663845"/>
    </source>
</evidence>
<dbReference type="Gene3D" id="3.30.40.10">
    <property type="entry name" value="Zinc/RING finger domain, C3HC4 (zinc finger)"/>
    <property type="match status" value="2"/>
</dbReference>
<comment type="caution">
    <text evidence="6">The sequence shown here is derived from an EMBL/GenBank/DDBJ whole genome shotgun (WGS) entry which is preliminary data.</text>
</comment>
<dbReference type="Proteomes" id="UP000663891">
    <property type="component" value="Unassembled WGS sequence"/>
</dbReference>
<reference evidence="6" key="1">
    <citation type="submission" date="2021-02" db="EMBL/GenBank/DDBJ databases">
        <authorList>
            <person name="Nowell W R."/>
        </authorList>
    </citation>
    <scope>NUCLEOTIDE SEQUENCE</scope>
</reference>
<dbReference type="EMBL" id="CAJNON010000228">
    <property type="protein sequence ID" value="CAF1123689.1"/>
    <property type="molecule type" value="Genomic_DNA"/>
</dbReference>
<keyword evidence="1 3" id="KW-0479">Metal-binding</keyword>
<dbReference type="SUPFAM" id="SSF57850">
    <property type="entry name" value="RING/U-box"/>
    <property type="match status" value="1"/>
</dbReference>
<evidence type="ECO:0000256" key="1">
    <source>
        <dbReference type="ARBA" id="ARBA00022771"/>
    </source>
</evidence>
<sequence>MGIDVDRIVNSKESSIDLITCLICHDILWKPVTCEICENSFCNDCITLWLEKHPSICPNNCDYKQRQRPPLLLVQLLSKLQIICKNHYTGCKDVLSYESLEQHEHECDFQMEQCTGCSKSMLKKERNIHEKTCDQIELQCHVCQLKYRRINGHNEVECLQNCLVQQQIKIQVLEENDRKQKIVLEKLQMKLTTLENLNNRRIIQFDDLVPNTEQQHTGLIGYNYANLNWENFDYLHISYAVRQDQHIRNSKLLNKNGSLHISAFTHGQEYVASCFFNPPEFPVIASSGRTFNIHSFYTNTMSPLSQIIIKGLKDNNELYTKTVFLTNNLTKIILEWLNIDQIQFHPGQYQGYCNDQLRISRLILT</sequence>